<evidence type="ECO:0000313" key="2">
    <source>
        <dbReference type="EMBL" id="MCC9641127.1"/>
    </source>
</evidence>
<feature type="transmembrane region" description="Helical" evidence="1">
    <location>
        <begin position="117"/>
        <end position="138"/>
    </location>
</feature>
<evidence type="ECO:0000256" key="1">
    <source>
        <dbReference type="SAM" id="Phobius"/>
    </source>
</evidence>
<reference evidence="2" key="1">
    <citation type="submission" date="2021-11" db="EMBL/GenBank/DDBJ databases">
        <title>Genome sequence.</title>
        <authorList>
            <person name="Sun Q."/>
        </authorList>
    </citation>
    <scope>NUCLEOTIDE SEQUENCE</scope>
    <source>
        <strain evidence="2">JC740</strain>
    </source>
</reference>
<dbReference type="Proteomes" id="UP001430306">
    <property type="component" value="Unassembled WGS sequence"/>
</dbReference>
<dbReference type="RefSeq" id="WP_230271069.1">
    <property type="nucleotide sequence ID" value="NZ_JAJKFW010000004.1"/>
</dbReference>
<organism evidence="2 3">
    <name type="scientific">Rhodopirellula halodulae</name>
    <dbReference type="NCBI Taxonomy" id="2894198"/>
    <lineage>
        <taxon>Bacteria</taxon>
        <taxon>Pseudomonadati</taxon>
        <taxon>Planctomycetota</taxon>
        <taxon>Planctomycetia</taxon>
        <taxon>Pirellulales</taxon>
        <taxon>Pirellulaceae</taxon>
        <taxon>Rhodopirellula</taxon>
    </lineage>
</organism>
<feature type="transmembrane region" description="Helical" evidence="1">
    <location>
        <begin position="52"/>
        <end position="73"/>
    </location>
</feature>
<feature type="transmembrane region" description="Helical" evidence="1">
    <location>
        <begin position="20"/>
        <end position="40"/>
    </location>
</feature>
<feature type="transmembrane region" description="Helical" evidence="1">
    <location>
        <begin position="186"/>
        <end position="204"/>
    </location>
</feature>
<accession>A0ABS8NC35</accession>
<evidence type="ECO:0000313" key="3">
    <source>
        <dbReference type="Proteomes" id="UP001430306"/>
    </source>
</evidence>
<protein>
    <recommendedName>
        <fullName evidence="4">Transmembrane protein</fullName>
    </recommendedName>
</protein>
<evidence type="ECO:0008006" key="4">
    <source>
        <dbReference type="Google" id="ProtNLM"/>
    </source>
</evidence>
<feature type="transmembrane region" description="Helical" evidence="1">
    <location>
        <begin position="158"/>
        <end position="179"/>
    </location>
</feature>
<keyword evidence="1" id="KW-1133">Transmembrane helix</keyword>
<proteinExistence type="predicted"/>
<keyword evidence="1" id="KW-0812">Transmembrane</keyword>
<feature type="transmembrane region" description="Helical" evidence="1">
    <location>
        <begin position="210"/>
        <end position="229"/>
    </location>
</feature>
<sequence>MSVPVIDDFDEESSWHDPILLTWFGVWALIVSLACAAAGWNARSGDSPDDEWLVIGLAMGACTATWTAIGNWALLMELPSHGPAKKSAQRLRIGIAVVTVLAFVAIGSACTKSMDSFATTALATVVSWTMPFVIWQWFRRPLHRGQTVSTGRRQIREILGIAVTIALVNALLKLASLSVHLSPSRITMILSVAAIWTLMMWTMLSCRWYWMLLVVPLFVGQPFLVLLAMQLEDSTYSTVSSFVVGFYCSHFLMAMLFLSLMRSSGHHWFRTTEAATG</sequence>
<comment type="caution">
    <text evidence="2">The sequence shown here is derived from an EMBL/GenBank/DDBJ whole genome shotgun (WGS) entry which is preliminary data.</text>
</comment>
<gene>
    <name evidence="2" type="ORF">LOC71_02500</name>
</gene>
<dbReference type="EMBL" id="JAJKFW010000004">
    <property type="protein sequence ID" value="MCC9641127.1"/>
    <property type="molecule type" value="Genomic_DNA"/>
</dbReference>
<keyword evidence="1" id="KW-0472">Membrane</keyword>
<keyword evidence="3" id="KW-1185">Reference proteome</keyword>
<feature type="transmembrane region" description="Helical" evidence="1">
    <location>
        <begin position="93"/>
        <end position="110"/>
    </location>
</feature>
<name>A0ABS8NC35_9BACT</name>
<feature type="transmembrane region" description="Helical" evidence="1">
    <location>
        <begin position="241"/>
        <end position="261"/>
    </location>
</feature>